<name>A0AAD7FUX0_MYCRO</name>
<dbReference type="AlphaFoldDB" id="A0AAD7FUX0"/>
<proteinExistence type="predicted"/>
<reference evidence="1" key="1">
    <citation type="submission" date="2023-03" db="EMBL/GenBank/DDBJ databases">
        <title>Massive genome expansion in bonnet fungi (Mycena s.s.) driven by repeated elements and novel gene families across ecological guilds.</title>
        <authorList>
            <consortium name="Lawrence Berkeley National Laboratory"/>
            <person name="Harder C.B."/>
            <person name="Miyauchi S."/>
            <person name="Viragh M."/>
            <person name="Kuo A."/>
            <person name="Thoen E."/>
            <person name="Andreopoulos B."/>
            <person name="Lu D."/>
            <person name="Skrede I."/>
            <person name="Drula E."/>
            <person name="Henrissat B."/>
            <person name="Morin E."/>
            <person name="Kohler A."/>
            <person name="Barry K."/>
            <person name="LaButti K."/>
            <person name="Morin E."/>
            <person name="Salamov A."/>
            <person name="Lipzen A."/>
            <person name="Mereny Z."/>
            <person name="Hegedus B."/>
            <person name="Baldrian P."/>
            <person name="Stursova M."/>
            <person name="Weitz H."/>
            <person name="Taylor A."/>
            <person name="Grigoriev I.V."/>
            <person name="Nagy L.G."/>
            <person name="Martin F."/>
            <person name="Kauserud H."/>
        </authorList>
    </citation>
    <scope>NUCLEOTIDE SEQUENCE</scope>
    <source>
        <strain evidence="1">CBHHK067</strain>
    </source>
</reference>
<gene>
    <name evidence="1" type="ORF">B0H17DRAFT_1105538</name>
</gene>
<protein>
    <submittedName>
        <fullName evidence="1">Uncharacterized protein</fullName>
    </submittedName>
</protein>
<dbReference type="Proteomes" id="UP001221757">
    <property type="component" value="Unassembled WGS sequence"/>
</dbReference>
<comment type="caution">
    <text evidence="1">The sequence shown here is derived from an EMBL/GenBank/DDBJ whole genome shotgun (WGS) entry which is preliminary data.</text>
</comment>
<evidence type="ECO:0000313" key="2">
    <source>
        <dbReference type="Proteomes" id="UP001221757"/>
    </source>
</evidence>
<keyword evidence="2" id="KW-1185">Reference proteome</keyword>
<dbReference type="EMBL" id="JARKIE010000427">
    <property type="protein sequence ID" value="KAJ7640560.1"/>
    <property type="molecule type" value="Genomic_DNA"/>
</dbReference>
<sequence length="58" mass="6747">MLHSLTYIRRHSTLSKCCRNDSGCHTVPRRPHSNLSIMSRESPRERLRCLGTNSELDH</sequence>
<organism evidence="1 2">
    <name type="scientific">Mycena rosella</name>
    <name type="common">Pink bonnet</name>
    <name type="synonym">Agaricus rosellus</name>
    <dbReference type="NCBI Taxonomy" id="1033263"/>
    <lineage>
        <taxon>Eukaryota</taxon>
        <taxon>Fungi</taxon>
        <taxon>Dikarya</taxon>
        <taxon>Basidiomycota</taxon>
        <taxon>Agaricomycotina</taxon>
        <taxon>Agaricomycetes</taxon>
        <taxon>Agaricomycetidae</taxon>
        <taxon>Agaricales</taxon>
        <taxon>Marasmiineae</taxon>
        <taxon>Mycenaceae</taxon>
        <taxon>Mycena</taxon>
    </lineage>
</organism>
<evidence type="ECO:0000313" key="1">
    <source>
        <dbReference type="EMBL" id="KAJ7640560.1"/>
    </source>
</evidence>
<accession>A0AAD7FUX0</accession>